<name>A0ABP6UQW0_9ACTN</name>
<organism evidence="1 2">
    <name type="scientific">Nocardioides daeguensis</name>
    <dbReference type="NCBI Taxonomy" id="908359"/>
    <lineage>
        <taxon>Bacteria</taxon>
        <taxon>Bacillati</taxon>
        <taxon>Actinomycetota</taxon>
        <taxon>Actinomycetes</taxon>
        <taxon>Propionibacteriales</taxon>
        <taxon>Nocardioidaceae</taxon>
        <taxon>Nocardioides</taxon>
    </lineage>
</organism>
<proteinExistence type="predicted"/>
<sequence length="46" mass="4970">MQSLLLRVVVDDLGRLVEEAPPEALAAYLTERAEAGHTVDPPIAQN</sequence>
<protein>
    <submittedName>
        <fullName evidence="1">Uncharacterized protein</fullName>
    </submittedName>
</protein>
<gene>
    <name evidence="1" type="ORF">GCM10022263_02990</name>
</gene>
<evidence type="ECO:0000313" key="2">
    <source>
        <dbReference type="Proteomes" id="UP001500301"/>
    </source>
</evidence>
<dbReference type="Proteomes" id="UP001500301">
    <property type="component" value="Unassembled WGS sequence"/>
</dbReference>
<keyword evidence="2" id="KW-1185">Reference proteome</keyword>
<accession>A0ABP6UQW0</accession>
<reference evidence="2" key="1">
    <citation type="journal article" date="2019" name="Int. J. Syst. Evol. Microbiol.">
        <title>The Global Catalogue of Microorganisms (GCM) 10K type strain sequencing project: providing services to taxonomists for standard genome sequencing and annotation.</title>
        <authorList>
            <consortium name="The Broad Institute Genomics Platform"/>
            <consortium name="The Broad Institute Genome Sequencing Center for Infectious Disease"/>
            <person name="Wu L."/>
            <person name="Ma J."/>
        </authorList>
    </citation>
    <scope>NUCLEOTIDE SEQUENCE [LARGE SCALE GENOMIC DNA]</scope>
    <source>
        <strain evidence="2">JCM 17460</strain>
    </source>
</reference>
<dbReference type="RefSeq" id="WP_218235024.1">
    <property type="nucleotide sequence ID" value="NZ_JAHTKU010000017.1"/>
</dbReference>
<comment type="caution">
    <text evidence="1">The sequence shown here is derived from an EMBL/GenBank/DDBJ whole genome shotgun (WGS) entry which is preliminary data.</text>
</comment>
<evidence type="ECO:0000313" key="1">
    <source>
        <dbReference type="EMBL" id="GAA3518659.1"/>
    </source>
</evidence>
<dbReference type="EMBL" id="BAABBB010000003">
    <property type="protein sequence ID" value="GAA3518659.1"/>
    <property type="molecule type" value="Genomic_DNA"/>
</dbReference>